<protein>
    <submittedName>
        <fullName evidence="1">Uncharacterized protein</fullName>
    </submittedName>
</protein>
<dbReference type="EMBL" id="PFAV01000005">
    <property type="protein sequence ID" value="PIR91808.1"/>
    <property type="molecule type" value="Genomic_DNA"/>
</dbReference>
<organism evidence="1 2">
    <name type="scientific">bacterium (Candidatus Gribaldobacteria) CG10_big_fil_rev_8_21_14_0_10_41_12</name>
    <dbReference type="NCBI Taxonomy" id="2014277"/>
    <lineage>
        <taxon>Bacteria</taxon>
        <taxon>Candidatus Gribaldobacteria</taxon>
    </lineage>
</organism>
<reference evidence="2" key="1">
    <citation type="submission" date="2017-09" db="EMBL/GenBank/DDBJ databases">
        <title>Depth-based differentiation of microbial function through sediment-hosted aquifers and enrichment of novel symbionts in the deep terrestrial subsurface.</title>
        <authorList>
            <person name="Probst A.J."/>
            <person name="Ladd B."/>
            <person name="Jarett J.K."/>
            <person name="Geller-Mcgrath D.E."/>
            <person name="Sieber C.M.K."/>
            <person name="Emerson J.B."/>
            <person name="Anantharaman K."/>
            <person name="Thomas B.C."/>
            <person name="Malmstrom R."/>
            <person name="Stieglmeier M."/>
            <person name="Klingl A."/>
            <person name="Woyke T."/>
            <person name="Ryan C.M."/>
            <person name="Banfield J.F."/>
        </authorList>
    </citation>
    <scope>NUCLEOTIDE SEQUENCE [LARGE SCALE GENOMIC DNA]</scope>
</reference>
<sequence length="246" mass="28679">MPSATKILEFQFNPAHNREPKLPVWLRRKHRQYFFESSRFYPANKTEKPLGNLCLIAETASQDFKARAILLSLARVVRKEYYRFFYPNPADCFKWALEQGNRFLSRQLKQDNNNWLGKINFAALSSRADLSISLAKIGQPPVLLLTNNEVFDLSRSLSQEGLPFQYFSNVIEGEIKPQDKLLLLTQNIFEVFDEEEMLRWLLPTRKPSEIKKIFQQKKPALRQAVGACLIVCAKKPSRWPLSFRKV</sequence>
<proteinExistence type="predicted"/>
<dbReference type="Proteomes" id="UP000228906">
    <property type="component" value="Unassembled WGS sequence"/>
</dbReference>
<accession>A0A2H0UYC0</accession>
<dbReference type="AlphaFoldDB" id="A0A2H0UYC0"/>
<evidence type="ECO:0000313" key="1">
    <source>
        <dbReference type="EMBL" id="PIR91808.1"/>
    </source>
</evidence>
<name>A0A2H0UYC0_9BACT</name>
<evidence type="ECO:0000313" key="2">
    <source>
        <dbReference type="Proteomes" id="UP000228906"/>
    </source>
</evidence>
<comment type="caution">
    <text evidence="1">The sequence shown here is derived from an EMBL/GenBank/DDBJ whole genome shotgun (WGS) entry which is preliminary data.</text>
</comment>
<gene>
    <name evidence="1" type="ORF">COU03_00345</name>
</gene>